<keyword evidence="2 3" id="KW-0648">Protein biosynthesis</keyword>
<comment type="caution">
    <text evidence="4">The sequence shown here is derived from an EMBL/GenBank/DDBJ whole genome shotgun (WGS) entry which is preliminary data.</text>
</comment>
<dbReference type="Pfam" id="PF01912">
    <property type="entry name" value="eIF-6"/>
    <property type="match status" value="1"/>
</dbReference>
<evidence type="ECO:0000256" key="1">
    <source>
        <dbReference type="ARBA" id="ARBA00022540"/>
    </source>
</evidence>
<gene>
    <name evidence="3" type="primary">eif6</name>
    <name evidence="4" type="ORF">ENM78_01320</name>
</gene>
<dbReference type="SMART" id="SM00654">
    <property type="entry name" value="eIF6"/>
    <property type="match status" value="1"/>
</dbReference>
<protein>
    <recommendedName>
        <fullName evidence="3">Translation initiation factor 6</fullName>
        <shortName evidence="3">aIF-6</shortName>
    </recommendedName>
</protein>
<evidence type="ECO:0000256" key="2">
    <source>
        <dbReference type="ARBA" id="ARBA00022917"/>
    </source>
</evidence>
<comment type="similarity">
    <text evidence="3">Belongs to the eIF-6 family.</text>
</comment>
<dbReference type="AlphaFoldDB" id="A0A7J3ZJB3"/>
<name>A0A7J3ZJB3_9CREN</name>
<dbReference type="GO" id="GO:0042256">
    <property type="term" value="P:cytosolic ribosome assembly"/>
    <property type="evidence" value="ECO:0007669"/>
    <property type="project" value="InterPro"/>
</dbReference>
<dbReference type="InterPro" id="IPR002769">
    <property type="entry name" value="eIF6"/>
</dbReference>
<reference evidence="4" key="1">
    <citation type="journal article" date="2020" name="mSystems">
        <title>Genome- and Community-Level Interaction Insights into Carbon Utilization and Element Cycling Functions of Hydrothermarchaeota in Hydrothermal Sediment.</title>
        <authorList>
            <person name="Zhou Z."/>
            <person name="Liu Y."/>
            <person name="Xu W."/>
            <person name="Pan J."/>
            <person name="Luo Z.H."/>
            <person name="Li M."/>
        </authorList>
    </citation>
    <scope>NUCLEOTIDE SEQUENCE [LARGE SCALE GENOMIC DNA]</scope>
    <source>
        <strain evidence="4">SpSt-1116</strain>
    </source>
</reference>
<dbReference type="Gene3D" id="3.75.10.10">
    <property type="entry name" value="L-arginine/glycine Amidinotransferase, Chain A"/>
    <property type="match status" value="1"/>
</dbReference>
<evidence type="ECO:0000313" key="4">
    <source>
        <dbReference type="EMBL" id="HHQ80094.1"/>
    </source>
</evidence>
<keyword evidence="1 3" id="KW-0396">Initiation factor</keyword>
<dbReference type="GO" id="GO:0043022">
    <property type="term" value="F:ribosome binding"/>
    <property type="evidence" value="ECO:0007669"/>
    <property type="project" value="InterPro"/>
</dbReference>
<dbReference type="NCBIfam" id="TIGR00323">
    <property type="entry name" value="eIF-6"/>
    <property type="match status" value="1"/>
</dbReference>
<organism evidence="4">
    <name type="scientific">Fervidicoccus fontis</name>
    <dbReference type="NCBI Taxonomy" id="683846"/>
    <lineage>
        <taxon>Archaea</taxon>
        <taxon>Thermoproteota</taxon>
        <taxon>Thermoprotei</taxon>
        <taxon>Fervidicoccales</taxon>
        <taxon>Fervidicoccaceae</taxon>
        <taxon>Fervidicoccus</taxon>
    </lineage>
</organism>
<comment type="function">
    <text evidence="3">Binds to the 50S ribosomal subunit and prevents its association with the 30S ribosomal subunit to form the 70S initiation complex.</text>
</comment>
<dbReference type="GO" id="GO:0003743">
    <property type="term" value="F:translation initiation factor activity"/>
    <property type="evidence" value="ECO:0007669"/>
    <property type="project" value="UniProtKB-UniRule"/>
</dbReference>
<proteinExistence type="inferred from homology"/>
<dbReference type="HAMAP" id="MF_00032">
    <property type="entry name" value="eIF_6"/>
    <property type="match status" value="1"/>
</dbReference>
<dbReference type="PIRSF" id="PIRSF006413">
    <property type="entry name" value="IF-6"/>
    <property type="match status" value="1"/>
</dbReference>
<evidence type="ECO:0000256" key="3">
    <source>
        <dbReference type="HAMAP-Rule" id="MF_00032"/>
    </source>
</evidence>
<dbReference type="EMBL" id="DRZC01000019">
    <property type="protein sequence ID" value="HHQ80094.1"/>
    <property type="molecule type" value="Genomic_DNA"/>
</dbReference>
<dbReference type="SUPFAM" id="SSF55909">
    <property type="entry name" value="Pentein"/>
    <property type="match status" value="1"/>
</dbReference>
<accession>A0A7J3ZJB3</accession>
<dbReference type="PANTHER" id="PTHR10784">
    <property type="entry name" value="TRANSLATION INITIATION FACTOR 6"/>
    <property type="match status" value="1"/>
</dbReference>
<sequence length="228" mass="24048">MKSLGEMNLDKTTVSGSPHIGVFIFANNKVALVPPRLSRSTKRTIKETLEVDVIETTIAGTRIIGVLVAGNDRCLLLPRISSEDEIDHLKESLGRSIAIRVVKSKCTALGNLIVANNKAAIVSSEIEREVVREIESTLGVKAYVGAYAGTPAVGAIMVVNDSVGLVHPSLSDSEIAEIERRLGVKAGPATVNEGVEFIKSGAVINNKGVLLGSLTTGPEIMNIQAILG</sequence>